<sequence length="210" mass="23480">MSVPHDRGDHCSHILSSIGIQRTRSFDAPAFERAVKALLEASGIDINSSHTGKTAQRVRELWQKRLLDGYDTDPAEALGSGFEDVRRDMVLIRNIAIHGMCPHHLLPFRGVVHVAYLPNGRLHGFGRIARMIDAISHRYTYQEWITNEIANALVTFGEARGAACLIDAEQLCLLMGENRRGDERVVTQCYTGEFQHDGQARSEFARAIKG</sequence>
<protein>
    <recommendedName>
        <fullName evidence="6">GTP cyclohydrolase 1</fullName>
        <ecNumber evidence="6">3.5.4.16</ecNumber>
    </recommendedName>
    <alternativeName>
        <fullName evidence="6">GTP cyclohydrolase I</fullName>
        <shortName evidence="6">GTP-CH-I</shortName>
    </alternativeName>
</protein>
<keyword evidence="6" id="KW-0479">Metal-binding</keyword>
<dbReference type="Gene3D" id="3.30.1130.10">
    <property type="match status" value="1"/>
</dbReference>
<dbReference type="Pfam" id="PF01227">
    <property type="entry name" value="GTP_cyclohydroI"/>
    <property type="match status" value="1"/>
</dbReference>
<dbReference type="InterPro" id="IPR001474">
    <property type="entry name" value="GTP_CycHdrlase_I"/>
</dbReference>
<organism evidence="8 9">
    <name type="scientific">Burkholderia stabilis</name>
    <dbReference type="NCBI Taxonomy" id="95485"/>
    <lineage>
        <taxon>Bacteria</taxon>
        <taxon>Pseudomonadati</taxon>
        <taxon>Pseudomonadota</taxon>
        <taxon>Betaproteobacteria</taxon>
        <taxon>Burkholderiales</taxon>
        <taxon>Burkholderiaceae</taxon>
        <taxon>Burkholderia</taxon>
        <taxon>Burkholderia cepacia complex</taxon>
    </lineage>
</organism>
<evidence type="ECO:0000256" key="4">
    <source>
        <dbReference type="ARBA" id="ARBA00022563"/>
    </source>
</evidence>
<dbReference type="HAMAP" id="MF_00223">
    <property type="entry name" value="FolE"/>
    <property type="match status" value="1"/>
</dbReference>
<feature type="domain" description="GTP cyclohydrolase I" evidence="7">
    <location>
        <begin position="32"/>
        <end position="208"/>
    </location>
</feature>
<evidence type="ECO:0000256" key="3">
    <source>
        <dbReference type="ARBA" id="ARBA00008085"/>
    </source>
</evidence>
<evidence type="ECO:0000313" key="8">
    <source>
        <dbReference type="EMBL" id="RXV64351.1"/>
    </source>
</evidence>
<dbReference type="GO" id="GO:0005525">
    <property type="term" value="F:GTP binding"/>
    <property type="evidence" value="ECO:0007669"/>
    <property type="project" value="UniProtKB-KW"/>
</dbReference>
<gene>
    <name evidence="6 8" type="primary">folE</name>
    <name evidence="8" type="ORF">D1006_38845</name>
</gene>
<feature type="binding site" evidence="6">
    <location>
        <position position="172"/>
    </location>
    <ligand>
        <name>Zn(2+)</name>
        <dbReference type="ChEBI" id="CHEBI:29105"/>
    </ligand>
</feature>
<keyword evidence="6" id="KW-0547">Nucleotide-binding</keyword>
<proteinExistence type="inferred from homology"/>
<dbReference type="InterPro" id="IPR018234">
    <property type="entry name" value="GTP_CycHdrlase_I_CS"/>
</dbReference>
<dbReference type="UniPathway" id="UPA00848">
    <property type="reaction ID" value="UER00151"/>
</dbReference>
<feature type="binding site" evidence="6">
    <location>
        <position position="101"/>
    </location>
    <ligand>
        <name>Zn(2+)</name>
        <dbReference type="ChEBI" id="CHEBI:29105"/>
    </ligand>
</feature>
<dbReference type="GO" id="GO:0046654">
    <property type="term" value="P:tetrahydrofolate biosynthetic process"/>
    <property type="evidence" value="ECO:0007669"/>
    <property type="project" value="UniProtKB-UniRule"/>
</dbReference>
<evidence type="ECO:0000256" key="1">
    <source>
        <dbReference type="ARBA" id="ARBA00001052"/>
    </source>
</evidence>
<dbReference type="InterPro" id="IPR043134">
    <property type="entry name" value="GTP-CH-I_N"/>
</dbReference>
<evidence type="ECO:0000256" key="2">
    <source>
        <dbReference type="ARBA" id="ARBA00005080"/>
    </source>
</evidence>
<keyword evidence="6" id="KW-0862">Zinc</keyword>
<dbReference type="GO" id="GO:0003934">
    <property type="term" value="F:GTP cyclohydrolase I activity"/>
    <property type="evidence" value="ECO:0007669"/>
    <property type="project" value="UniProtKB-UniRule"/>
</dbReference>
<dbReference type="GO" id="GO:0005737">
    <property type="term" value="C:cytoplasm"/>
    <property type="evidence" value="ECO:0007669"/>
    <property type="project" value="TreeGrafter"/>
</dbReference>
<evidence type="ECO:0000256" key="5">
    <source>
        <dbReference type="ARBA" id="ARBA00022801"/>
    </source>
</evidence>
<evidence type="ECO:0000256" key="6">
    <source>
        <dbReference type="HAMAP-Rule" id="MF_00223"/>
    </source>
</evidence>
<dbReference type="NCBIfam" id="NF006826">
    <property type="entry name" value="PRK09347.1-3"/>
    <property type="match status" value="1"/>
</dbReference>
<dbReference type="EC" id="3.5.4.16" evidence="6"/>
<comment type="subunit">
    <text evidence="6">Homopolymer.</text>
</comment>
<name>A0A4Q2A6N2_9BURK</name>
<dbReference type="PROSITE" id="PS00859">
    <property type="entry name" value="GTP_CYCLOHYDROL_1_1"/>
    <property type="match status" value="1"/>
</dbReference>
<dbReference type="GO" id="GO:0006730">
    <property type="term" value="P:one-carbon metabolic process"/>
    <property type="evidence" value="ECO:0007669"/>
    <property type="project" value="UniProtKB-UniRule"/>
</dbReference>
<feature type="binding site" evidence="6">
    <location>
        <position position="104"/>
    </location>
    <ligand>
        <name>Zn(2+)</name>
        <dbReference type="ChEBI" id="CHEBI:29105"/>
    </ligand>
</feature>
<evidence type="ECO:0000313" key="9">
    <source>
        <dbReference type="Proteomes" id="UP000289650"/>
    </source>
</evidence>
<dbReference type="OrthoDB" id="9801207at2"/>
<dbReference type="InterPro" id="IPR020602">
    <property type="entry name" value="GTP_CycHdrlase_I_dom"/>
</dbReference>
<evidence type="ECO:0000259" key="7">
    <source>
        <dbReference type="Pfam" id="PF01227"/>
    </source>
</evidence>
<keyword evidence="4 6" id="KW-0554">One-carbon metabolism</keyword>
<comment type="catalytic activity">
    <reaction evidence="1 6">
        <text>GTP + H2O = 7,8-dihydroneopterin 3'-triphosphate + formate + H(+)</text>
        <dbReference type="Rhea" id="RHEA:17473"/>
        <dbReference type="ChEBI" id="CHEBI:15377"/>
        <dbReference type="ChEBI" id="CHEBI:15378"/>
        <dbReference type="ChEBI" id="CHEBI:15740"/>
        <dbReference type="ChEBI" id="CHEBI:37565"/>
        <dbReference type="ChEBI" id="CHEBI:58462"/>
        <dbReference type="EC" id="3.5.4.16"/>
    </reaction>
</comment>
<dbReference type="Proteomes" id="UP000289650">
    <property type="component" value="Unassembled WGS sequence"/>
</dbReference>
<dbReference type="NCBIfam" id="NF006825">
    <property type="entry name" value="PRK09347.1-2"/>
    <property type="match status" value="1"/>
</dbReference>
<dbReference type="RefSeq" id="WP_129518448.1">
    <property type="nucleotide sequence ID" value="NZ_QWEX01000004.1"/>
</dbReference>
<dbReference type="InterPro" id="IPR043133">
    <property type="entry name" value="GTP-CH-I_C/QueF"/>
</dbReference>
<comment type="caution">
    <text evidence="8">The sequence shown here is derived from an EMBL/GenBank/DDBJ whole genome shotgun (WGS) entry which is preliminary data.</text>
</comment>
<dbReference type="GO" id="GO:0006729">
    <property type="term" value="P:tetrahydrobiopterin biosynthetic process"/>
    <property type="evidence" value="ECO:0007669"/>
    <property type="project" value="TreeGrafter"/>
</dbReference>
<reference evidence="8 9" key="1">
    <citation type="submission" date="2018-08" db="EMBL/GenBank/DDBJ databases">
        <title>Mountain-cultivated ginseng endophyte, Burkholderia stabilis and its activity against ginseng root rot disease.</title>
        <authorList>
            <person name="Tapan Kumar M."/>
            <person name="Bae H."/>
            <person name="Shanmugam G."/>
            <person name="Jeon J."/>
        </authorList>
    </citation>
    <scope>NUCLEOTIDE SEQUENCE [LARGE SCALE GENOMIC DNA]</scope>
    <source>
        <strain evidence="8 9">EB159</strain>
    </source>
</reference>
<keyword evidence="5 6" id="KW-0378">Hydrolase</keyword>
<dbReference type="Gene3D" id="1.10.286.10">
    <property type="match status" value="1"/>
</dbReference>
<dbReference type="AlphaFoldDB" id="A0A4Q2A6N2"/>
<dbReference type="SUPFAM" id="SSF55620">
    <property type="entry name" value="Tetrahydrobiopterin biosynthesis enzymes-like"/>
    <property type="match status" value="1"/>
</dbReference>
<accession>A0A4Q2A6N2</accession>
<dbReference type="GO" id="GO:0008270">
    <property type="term" value="F:zinc ion binding"/>
    <property type="evidence" value="ECO:0007669"/>
    <property type="project" value="UniProtKB-UniRule"/>
</dbReference>
<comment type="similarity">
    <text evidence="3 6">Belongs to the GTP cyclohydrolase I family.</text>
</comment>
<comment type="pathway">
    <text evidence="2 6">Cofactor biosynthesis; 7,8-dihydroneopterin triphosphate biosynthesis; 7,8-dihydroneopterin triphosphate from GTP: step 1/1.</text>
</comment>
<dbReference type="EMBL" id="QWEX01000004">
    <property type="protein sequence ID" value="RXV64351.1"/>
    <property type="molecule type" value="Genomic_DNA"/>
</dbReference>
<keyword evidence="6" id="KW-0342">GTP-binding</keyword>
<dbReference type="PANTHER" id="PTHR11109:SF7">
    <property type="entry name" value="GTP CYCLOHYDROLASE 1"/>
    <property type="match status" value="1"/>
</dbReference>
<dbReference type="PANTHER" id="PTHR11109">
    <property type="entry name" value="GTP CYCLOHYDROLASE I"/>
    <property type="match status" value="1"/>
</dbReference>